<gene>
    <name evidence="4" type="primary">ygjK</name>
    <name evidence="4" type="ORF">RC083_02505</name>
</gene>
<name>A0ABU1BA03_PSEHA</name>
<protein>
    <submittedName>
        <fullName evidence="4">Alpha-glucosidase</fullName>
        <ecNumber evidence="4">3.2.1.20</ecNumber>
    </submittedName>
</protein>
<feature type="domain" description="Glucosidase YgjK N-terminal" evidence="2">
    <location>
        <begin position="38"/>
        <end position="295"/>
    </location>
</feature>
<evidence type="ECO:0000313" key="4">
    <source>
        <dbReference type="EMBL" id="MDQ9090462.1"/>
    </source>
</evidence>
<comment type="caution">
    <text evidence="4">The sequence shown here is derived from an EMBL/GenBank/DDBJ whole genome shotgun (WGS) entry which is preliminary data.</text>
</comment>
<feature type="domain" description="Mannosylglycerate hydrolase MGH1-like glycoside hydrolase" evidence="3">
    <location>
        <begin position="352"/>
        <end position="778"/>
    </location>
</feature>
<dbReference type="SUPFAM" id="SSF48208">
    <property type="entry name" value="Six-hairpin glycosidases"/>
    <property type="match status" value="1"/>
</dbReference>
<organism evidence="4 5">
    <name type="scientific">Pseudoalteromonas haloplanktis</name>
    <name type="common">Alteromonas haloplanktis</name>
    <dbReference type="NCBI Taxonomy" id="228"/>
    <lineage>
        <taxon>Bacteria</taxon>
        <taxon>Pseudomonadati</taxon>
        <taxon>Pseudomonadota</taxon>
        <taxon>Gammaproteobacteria</taxon>
        <taxon>Alteromonadales</taxon>
        <taxon>Pseudoalteromonadaceae</taxon>
        <taxon>Pseudoalteromonas</taxon>
    </lineage>
</organism>
<dbReference type="InterPro" id="IPR012341">
    <property type="entry name" value="6hp_glycosidase-like_sf"/>
</dbReference>
<evidence type="ECO:0000256" key="1">
    <source>
        <dbReference type="SAM" id="SignalP"/>
    </source>
</evidence>
<dbReference type="Gene3D" id="3.30.1390.40">
    <property type="entry name" value="Ribosomal protein L30p/L7e"/>
    <property type="match status" value="1"/>
</dbReference>
<dbReference type="Gene3D" id="1.10.287.100">
    <property type="match status" value="1"/>
</dbReference>
<evidence type="ECO:0000313" key="5">
    <source>
        <dbReference type="Proteomes" id="UP001226574"/>
    </source>
</evidence>
<feature type="signal peptide" evidence="1">
    <location>
        <begin position="1"/>
        <end position="22"/>
    </location>
</feature>
<keyword evidence="1" id="KW-0732">Signal</keyword>
<evidence type="ECO:0000259" key="3">
    <source>
        <dbReference type="Pfam" id="PF22422"/>
    </source>
</evidence>
<reference evidence="4 5" key="1">
    <citation type="submission" date="2023-08" db="EMBL/GenBank/DDBJ databases">
        <title>Pseudoalteromonas haloplanktis LL1 genome.</title>
        <authorList>
            <person name="Wu S."/>
        </authorList>
    </citation>
    <scope>NUCLEOTIDE SEQUENCE [LARGE SCALE GENOMIC DNA]</scope>
    <source>
        <strain evidence="4 5">LL1</strain>
    </source>
</reference>
<dbReference type="Gene3D" id="1.50.10.10">
    <property type="match status" value="1"/>
</dbReference>
<dbReference type="PANTHER" id="PTHR23403:SF1">
    <property type="entry name" value="TREHALASE"/>
    <property type="match status" value="1"/>
</dbReference>
<dbReference type="PANTHER" id="PTHR23403">
    <property type="entry name" value="TREHALASE"/>
    <property type="match status" value="1"/>
</dbReference>
<accession>A0ABU1BA03</accession>
<dbReference type="NCBIfam" id="NF007525">
    <property type="entry name" value="PRK10137.1"/>
    <property type="match status" value="1"/>
</dbReference>
<dbReference type="Pfam" id="PF22422">
    <property type="entry name" value="MGH1-like_GH"/>
    <property type="match status" value="1"/>
</dbReference>
<feature type="chain" id="PRO_5045920069" evidence="1">
    <location>
        <begin position="23"/>
        <end position="794"/>
    </location>
</feature>
<dbReference type="RefSeq" id="WP_309038329.1">
    <property type="nucleotide sequence ID" value="NZ_JAVIFY010000001.1"/>
</dbReference>
<dbReference type="InterPro" id="IPR008928">
    <property type="entry name" value="6-hairpin_glycosidase_sf"/>
</dbReference>
<dbReference type="InterPro" id="IPR054491">
    <property type="entry name" value="MGH1-like_GH"/>
</dbReference>
<dbReference type="EMBL" id="JAVIFY010000001">
    <property type="protein sequence ID" value="MDQ9090462.1"/>
    <property type="molecule type" value="Genomic_DNA"/>
</dbReference>
<dbReference type="InterPro" id="IPR001661">
    <property type="entry name" value="Glyco_hydro_37"/>
</dbReference>
<dbReference type="EC" id="3.2.1.20" evidence="4"/>
<dbReference type="Pfam" id="PF21152">
    <property type="entry name" value="YgjK_N"/>
    <property type="match status" value="1"/>
</dbReference>
<keyword evidence="5" id="KW-1185">Reference proteome</keyword>
<dbReference type="GO" id="GO:0004558">
    <property type="term" value="F:alpha-1,4-glucosidase activity"/>
    <property type="evidence" value="ECO:0007669"/>
    <property type="project" value="UniProtKB-EC"/>
</dbReference>
<dbReference type="InterPro" id="IPR048450">
    <property type="entry name" value="YgjK_N"/>
</dbReference>
<proteinExistence type="predicted"/>
<evidence type="ECO:0000259" key="2">
    <source>
        <dbReference type="Pfam" id="PF21152"/>
    </source>
</evidence>
<keyword evidence="4" id="KW-0326">Glycosidase</keyword>
<dbReference type="Gene3D" id="2.70.98.50">
    <property type="entry name" value="putative glycoside hydrolase family protein from bacillus halodurans"/>
    <property type="match status" value="1"/>
</dbReference>
<sequence length="794" mass="89179">MKLKQRLILIAAMLMLSLQATANDPVSGENSHYKNLIDRTGSPYYMQDFDQGDHQRFSPLFDLGAWHGHLLPSSENAGAFTGPAIITEEYLNFVAPYFEKLTVYKGGEINDANKVKLTMQAYSLPGALVQELRGDGVEINLTLRFVTNRTSLVKTQIITSKPLILQFEGQLVSHLSAKDGKVNDARSPFAVYPQLQPKWQATKNSITLSFGKVRAFGQILSSGSSQLQLHKTLPVNTTYDNLSYISHTNIAGNHTFYTTYSYLLDSQEQASEQAKIADILKQPENYLSRSKKRWQHYIKQATLPIVNNDHIHQRLAVKSIETLIGNWRSKAGAVGFDTVSPAVTGRWFSGNQTWPWDSYKHAFALATFHPALAKQNLNAVFEHQITANDAVRPWDVGFIPDLVAYNLSPERGGDGTNWNERNTKPSLAAWAVWQVYEYTNDKQWLAEIFPKLVSYRNWWLTNRDHNGNGVPEYGATVDKAHTTDDGKLRFEVQTATGWAAQSGLENYKDQLIAHPQKQIKIPAQTAASWESGRDDAAVFGFISSEQLDRYIKNGGKATDWHVGFAENFDKSGRLIGYSLLQESVDQASYMAADNRYLSKMAKELNYPRQASYFLKQATKLRAYINRCMFDKTTGYYYDIEIAPQPLANGCAGKPLVKRGKGPEGWSPLLNQVASVEQAQQVVDVMLDEKEFNTYVPLGSAALSNPAFGADIYWRGRVWLDQLYFGLVGMSHYGYCEKAQQLSEQLLTHADGLLASAPIRENYNPLTGEQQGAPNFSWSAAHLLLIMQKQGRWCE</sequence>
<keyword evidence="4" id="KW-0378">Hydrolase</keyword>
<dbReference type="Proteomes" id="UP001226574">
    <property type="component" value="Unassembled WGS sequence"/>
</dbReference>